<protein>
    <submittedName>
        <fullName evidence="5">OmpA family protein</fullName>
    </submittedName>
</protein>
<organism evidence="5 6">
    <name type="scientific">Candidatus Enterousia excrementavium</name>
    <dbReference type="NCBI Taxonomy" id="2840789"/>
    <lineage>
        <taxon>Bacteria</taxon>
        <taxon>Pseudomonadati</taxon>
        <taxon>Pseudomonadota</taxon>
        <taxon>Alphaproteobacteria</taxon>
        <taxon>Candidatus Enterousia</taxon>
    </lineage>
</organism>
<evidence type="ECO:0000259" key="4">
    <source>
        <dbReference type="PROSITE" id="PS51123"/>
    </source>
</evidence>
<evidence type="ECO:0000256" key="1">
    <source>
        <dbReference type="PROSITE-ProRule" id="PRU00473"/>
    </source>
</evidence>
<dbReference type="EMBL" id="JADINE010000017">
    <property type="protein sequence ID" value="MBO8407048.1"/>
    <property type="molecule type" value="Genomic_DNA"/>
</dbReference>
<dbReference type="CDD" id="cd07185">
    <property type="entry name" value="OmpA_C-like"/>
    <property type="match status" value="1"/>
</dbReference>
<sequence>MLNIRFREKTNTWPAFVDLFSNLVIILIFLLIVFVFLWTTTNVFNRDTGAKTVADLKKTNAEQAERIVQMTADEEEAKRLLVLARTELENLSANNDALSEELAQVDMNMDELIADYESRVAELQAQGTDLQAQVANLTAQLNQATLDKQRTAELEQERRALQEQMATQRADLAQQLTQLQAALDAAEEASHQKDIQYVEMSNRLNKALADKVAELNDVAQYQSVFYKAIKDALGDDAFIETQGDRFIISSDILFSSGSYTLSPEGKNQLRLIANVIKNLEAKIPTNIDWIIRVDGHTDRKQVIAGTRGYSNNMELSLLRANAVVNELVADGVSRRRLVPSGFGDLHPVVLGTDAQSLQQNRRIELQLTNR</sequence>
<dbReference type="PROSITE" id="PS51123">
    <property type="entry name" value="OMPA_2"/>
    <property type="match status" value="1"/>
</dbReference>
<feature type="transmembrane region" description="Helical" evidence="3">
    <location>
        <begin position="12"/>
        <end position="38"/>
    </location>
</feature>
<evidence type="ECO:0000256" key="3">
    <source>
        <dbReference type="SAM" id="Phobius"/>
    </source>
</evidence>
<name>A0A940DED3_9PROT</name>
<dbReference type="AlphaFoldDB" id="A0A940DED3"/>
<keyword evidence="2" id="KW-0175">Coiled coil</keyword>
<evidence type="ECO:0000313" key="6">
    <source>
        <dbReference type="Proteomes" id="UP000721442"/>
    </source>
</evidence>
<accession>A0A940DED3</accession>
<dbReference type="InterPro" id="IPR036737">
    <property type="entry name" value="OmpA-like_sf"/>
</dbReference>
<reference evidence="5" key="1">
    <citation type="submission" date="2020-10" db="EMBL/GenBank/DDBJ databases">
        <authorList>
            <person name="Gilroy R."/>
        </authorList>
    </citation>
    <scope>NUCLEOTIDE SEQUENCE</scope>
    <source>
        <strain evidence="5">B1-16210</strain>
    </source>
</reference>
<evidence type="ECO:0000256" key="2">
    <source>
        <dbReference type="SAM" id="Coils"/>
    </source>
</evidence>
<evidence type="ECO:0000313" key="5">
    <source>
        <dbReference type="EMBL" id="MBO8407048.1"/>
    </source>
</evidence>
<feature type="domain" description="OmpA-like" evidence="4">
    <location>
        <begin position="242"/>
        <end position="370"/>
    </location>
</feature>
<dbReference type="SUPFAM" id="SSF103088">
    <property type="entry name" value="OmpA-like"/>
    <property type="match status" value="1"/>
</dbReference>
<feature type="coiled-coil region" evidence="2">
    <location>
        <begin position="74"/>
        <end position="189"/>
    </location>
</feature>
<dbReference type="GO" id="GO:0016020">
    <property type="term" value="C:membrane"/>
    <property type="evidence" value="ECO:0007669"/>
    <property type="project" value="UniProtKB-UniRule"/>
</dbReference>
<dbReference type="Proteomes" id="UP000721442">
    <property type="component" value="Unassembled WGS sequence"/>
</dbReference>
<dbReference type="PANTHER" id="PTHR30329">
    <property type="entry name" value="STATOR ELEMENT OF FLAGELLAR MOTOR COMPLEX"/>
    <property type="match status" value="1"/>
</dbReference>
<dbReference type="InterPro" id="IPR006665">
    <property type="entry name" value="OmpA-like"/>
</dbReference>
<dbReference type="Gene3D" id="3.30.1330.60">
    <property type="entry name" value="OmpA-like domain"/>
    <property type="match status" value="1"/>
</dbReference>
<keyword evidence="3" id="KW-0812">Transmembrane</keyword>
<dbReference type="PANTHER" id="PTHR30329:SF21">
    <property type="entry name" value="LIPOPROTEIN YIAD-RELATED"/>
    <property type="match status" value="1"/>
</dbReference>
<proteinExistence type="predicted"/>
<dbReference type="Pfam" id="PF00691">
    <property type="entry name" value="OmpA"/>
    <property type="match status" value="1"/>
</dbReference>
<reference evidence="5" key="2">
    <citation type="journal article" date="2021" name="PeerJ">
        <title>Extensive microbial diversity within the chicken gut microbiome revealed by metagenomics and culture.</title>
        <authorList>
            <person name="Gilroy R."/>
            <person name="Ravi A."/>
            <person name="Getino M."/>
            <person name="Pursley I."/>
            <person name="Horton D.L."/>
            <person name="Alikhan N.F."/>
            <person name="Baker D."/>
            <person name="Gharbi K."/>
            <person name="Hall N."/>
            <person name="Watson M."/>
            <person name="Adriaenssens E.M."/>
            <person name="Foster-Nyarko E."/>
            <person name="Jarju S."/>
            <person name="Secka A."/>
            <person name="Antonio M."/>
            <person name="Oren A."/>
            <person name="Chaudhuri R.R."/>
            <person name="La Ragione R."/>
            <person name="Hildebrand F."/>
            <person name="Pallen M.J."/>
        </authorList>
    </citation>
    <scope>NUCLEOTIDE SEQUENCE</scope>
    <source>
        <strain evidence="5">B1-16210</strain>
    </source>
</reference>
<keyword evidence="1 3" id="KW-0472">Membrane</keyword>
<gene>
    <name evidence="5" type="ORF">IAC77_01140</name>
</gene>
<keyword evidence="3" id="KW-1133">Transmembrane helix</keyword>
<comment type="caution">
    <text evidence="5">The sequence shown here is derived from an EMBL/GenBank/DDBJ whole genome shotgun (WGS) entry which is preliminary data.</text>
</comment>
<dbReference type="InterPro" id="IPR050330">
    <property type="entry name" value="Bact_OuterMem_StrucFunc"/>
</dbReference>